<dbReference type="EMBL" id="JANDBC010000001">
    <property type="protein sequence ID" value="MCP9291236.1"/>
    <property type="molecule type" value="Genomic_DNA"/>
</dbReference>
<dbReference type="PROSITE" id="PS51257">
    <property type="entry name" value="PROKAR_LIPOPROTEIN"/>
    <property type="match status" value="1"/>
</dbReference>
<dbReference type="InterPro" id="IPR050330">
    <property type="entry name" value="Bact_OuterMem_StrucFunc"/>
</dbReference>
<dbReference type="Proteomes" id="UP001139125">
    <property type="component" value="Unassembled WGS sequence"/>
</dbReference>
<comment type="subcellular location">
    <subcellularLocation>
        <location evidence="1">Cell outer membrane</location>
    </subcellularLocation>
</comment>
<dbReference type="Pfam" id="PF14346">
    <property type="entry name" value="DUF4398"/>
    <property type="match status" value="1"/>
</dbReference>
<dbReference type="InterPro" id="IPR025511">
    <property type="entry name" value="DUF4398"/>
</dbReference>
<dbReference type="PROSITE" id="PS51123">
    <property type="entry name" value="OMPA_2"/>
    <property type="match status" value="1"/>
</dbReference>
<dbReference type="PANTHER" id="PTHR30329:SF21">
    <property type="entry name" value="LIPOPROTEIN YIAD-RELATED"/>
    <property type="match status" value="1"/>
</dbReference>
<reference evidence="8" key="1">
    <citation type="submission" date="2022-06" db="EMBL/GenBank/DDBJ databases">
        <title>Gracilimonas sp. CAU 1638 isolated from sea sediment.</title>
        <authorList>
            <person name="Kim W."/>
        </authorList>
    </citation>
    <scope>NUCLEOTIDE SEQUENCE</scope>
    <source>
        <strain evidence="8">CAU 1638</strain>
    </source>
</reference>
<dbReference type="InterPro" id="IPR006664">
    <property type="entry name" value="OMP_bac"/>
</dbReference>
<dbReference type="PANTHER" id="PTHR30329">
    <property type="entry name" value="STATOR ELEMENT OF FLAGELLAR MOTOR COMPLEX"/>
    <property type="match status" value="1"/>
</dbReference>
<dbReference type="CDD" id="cd07185">
    <property type="entry name" value="OmpA_C-like"/>
    <property type="match status" value="1"/>
</dbReference>
<feature type="signal peptide" evidence="6">
    <location>
        <begin position="1"/>
        <end position="21"/>
    </location>
</feature>
<accession>A0A9X2RDA2</accession>
<dbReference type="Gene3D" id="3.30.1330.60">
    <property type="entry name" value="OmpA-like domain"/>
    <property type="match status" value="1"/>
</dbReference>
<comment type="caution">
    <text evidence="8">The sequence shown here is derived from an EMBL/GenBank/DDBJ whole genome shotgun (WGS) entry which is preliminary data.</text>
</comment>
<evidence type="ECO:0000313" key="8">
    <source>
        <dbReference type="EMBL" id="MCP9291236.1"/>
    </source>
</evidence>
<dbReference type="PRINTS" id="PR01021">
    <property type="entry name" value="OMPADOMAIN"/>
</dbReference>
<feature type="domain" description="OmpA-like" evidence="7">
    <location>
        <begin position="169"/>
        <end position="286"/>
    </location>
</feature>
<evidence type="ECO:0000256" key="4">
    <source>
        <dbReference type="PROSITE-ProRule" id="PRU00473"/>
    </source>
</evidence>
<gene>
    <name evidence="8" type="ORF">NM125_06545</name>
</gene>
<keyword evidence="5" id="KW-0175">Coiled coil</keyword>
<evidence type="ECO:0000256" key="3">
    <source>
        <dbReference type="ARBA" id="ARBA00023237"/>
    </source>
</evidence>
<evidence type="ECO:0000256" key="6">
    <source>
        <dbReference type="SAM" id="SignalP"/>
    </source>
</evidence>
<dbReference type="SUPFAM" id="SSF103088">
    <property type="entry name" value="OmpA-like"/>
    <property type="match status" value="1"/>
</dbReference>
<evidence type="ECO:0000313" key="9">
    <source>
        <dbReference type="Proteomes" id="UP001139125"/>
    </source>
</evidence>
<dbReference type="InterPro" id="IPR036737">
    <property type="entry name" value="OmpA-like_sf"/>
</dbReference>
<dbReference type="InterPro" id="IPR006665">
    <property type="entry name" value="OmpA-like"/>
</dbReference>
<feature type="coiled-coil region" evidence="5">
    <location>
        <begin position="86"/>
        <end position="167"/>
    </location>
</feature>
<keyword evidence="6" id="KW-0732">Signal</keyword>
<evidence type="ECO:0000256" key="5">
    <source>
        <dbReference type="SAM" id="Coils"/>
    </source>
</evidence>
<dbReference type="AlphaFoldDB" id="A0A9X2RDA2"/>
<dbReference type="PROSITE" id="PS01068">
    <property type="entry name" value="OMPA_1"/>
    <property type="match status" value="1"/>
</dbReference>
<name>A0A9X2RDA2_9BACT</name>
<dbReference type="GO" id="GO:0009279">
    <property type="term" value="C:cell outer membrane"/>
    <property type="evidence" value="ECO:0007669"/>
    <property type="project" value="UniProtKB-SubCell"/>
</dbReference>
<dbReference type="RefSeq" id="WP_255133999.1">
    <property type="nucleotide sequence ID" value="NZ_JANDBC010000001.1"/>
</dbReference>
<sequence>MRDCTRNSLVALSLIIPLLLAGCGGPPQNNPLLTEARQSYDKAERDSMIVMKAPVALKEAEEALEQSHQLWEEGADKNLVEHYAYIAHQKTKIARETAELNAAQDEVERAEAERKEVLIEARKAEAIAAEQRAEKAMTQLQQERKEAEKARQEASELADRLSEMEARQSERGMVLTLSDVLFDFDSSTLKAGANKVVNELAAFLNNYPERTVQIEGFTDSVGSAEYNKNLSQRRADALKQALIKAGISSQRIETVGYGEEYPVATNMNEAGRQQNRRVEVIISNENGAVSQRTE</sequence>
<dbReference type="Pfam" id="PF00691">
    <property type="entry name" value="OmpA"/>
    <property type="match status" value="1"/>
</dbReference>
<dbReference type="InterPro" id="IPR006690">
    <property type="entry name" value="OMPA-like_CS"/>
</dbReference>
<proteinExistence type="predicted"/>
<feature type="chain" id="PRO_5040879282" evidence="6">
    <location>
        <begin position="22"/>
        <end position="294"/>
    </location>
</feature>
<organism evidence="8 9">
    <name type="scientific">Gracilimonas sediminicola</name>
    <dbReference type="NCBI Taxonomy" id="2952158"/>
    <lineage>
        <taxon>Bacteria</taxon>
        <taxon>Pseudomonadati</taxon>
        <taxon>Balneolota</taxon>
        <taxon>Balneolia</taxon>
        <taxon>Balneolales</taxon>
        <taxon>Balneolaceae</taxon>
        <taxon>Gracilimonas</taxon>
    </lineage>
</organism>
<protein>
    <submittedName>
        <fullName evidence="8">OmpA family protein</fullName>
    </submittedName>
</protein>
<evidence type="ECO:0000259" key="7">
    <source>
        <dbReference type="PROSITE" id="PS51123"/>
    </source>
</evidence>
<keyword evidence="2 4" id="KW-0472">Membrane</keyword>
<evidence type="ECO:0000256" key="2">
    <source>
        <dbReference type="ARBA" id="ARBA00023136"/>
    </source>
</evidence>
<keyword evidence="3" id="KW-0998">Cell outer membrane</keyword>
<keyword evidence="9" id="KW-1185">Reference proteome</keyword>
<evidence type="ECO:0000256" key="1">
    <source>
        <dbReference type="ARBA" id="ARBA00004442"/>
    </source>
</evidence>
<dbReference type="PRINTS" id="PR01023">
    <property type="entry name" value="NAFLGMOTY"/>
</dbReference>